<proteinExistence type="predicted"/>
<evidence type="ECO:0000256" key="1">
    <source>
        <dbReference type="SAM" id="MobiDB-lite"/>
    </source>
</evidence>
<dbReference type="AlphaFoldDB" id="A0A9D4AII5"/>
<organism evidence="2 3">
    <name type="scientific">Gossypium stocksii</name>
    <dbReference type="NCBI Taxonomy" id="47602"/>
    <lineage>
        <taxon>Eukaryota</taxon>
        <taxon>Viridiplantae</taxon>
        <taxon>Streptophyta</taxon>
        <taxon>Embryophyta</taxon>
        <taxon>Tracheophyta</taxon>
        <taxon>Spermatophyta</taxon>
        <taxon>Magnoliopsida</taxon>
        <taxon>eudicotyledons</taxon>
        <taxon>Gunneridae</taxon>
        <taxon>Pentapetalae</taxon>
        <taxon>rosids</taxon>
        <taxon>malvids</taxon>
        <taxon>Malvales</taxon>
        <taxon>Malvaceae</taxon>
        <taxon>Malvoideae</taxon>
        <taxon>Gossypium</taxon>
    </lineage>
</organism>
<comment type="caution">
    <text evidence="2">The sequence shown here is derived from an EMBL/GenBank/DDBJ whole genome shotgun (WGS) entry which is preliminary data.</text>
</comment>
<evidence type="ECO:0000313" key="2">
    <source>
        <dbReference type="EMBL" id="KAH1122179.1"/>
    </source>
</evidence>
<accession>A0A9D4AII5</accession>
<keyword evidence="3" id="KW-1185">Reference proteome</keyword>
<feature type="compositionally biased region" description="Polar residues" evidence="1">
    <location>
        <begin position="35"/>
        <end position="47"/>
    </location>
</feature>
<dbReference type="Proteomes" id="UP000828251">
    <property type="component" value="Unassembled WGS sequence"/>
</dbReference>
<feature type="region of interest" description="Disordered" evidence="1">
    <location>
        <begin position="26"/>
        <end position="47"/>
    </location>
</feature>
<protein>
    <submittedName>
        <fullName evidence="2">Uncharacterized protein</fullName>
    </submittedName>
</protein>
<evidence type="ECO:0000313" key="3">
    <source>
        <dbReference type="Proteomes" id="UP000828251"/>
    </source>
</evidence>
<name>A0A9D4AII5_9ROSI</name>
<gene>
    <name evidence="2" type="ORF">J1N35_005339</name>
</gene>
<reference evidence="2 3" key="1">
    <citation type="journal article" date="2021" name="Plant Biotechnol. J.">
        <title>Multi-omics assisted identification of the key and species-specific regulatory components of drought-tolerant mechanisms in Gossypium stocksii.</title>
        <authorList>
            <person name="Yu D."/>
            <person name="Ke L."/>
            <person name="Zhang D."/>
            <person name="Wu Y."/>
            <person name="Sun Y."/>
            <person name="Mei J."/>
            <person name="Sun J."/>
            <person name="Sun Y."/>
        </authorList>
    </citation>
    <scope>NUCLEOTIDE SEQUENCE [LARGE SCALE GENOMIC DNA]</scope>
    <source>
        <strain evidence="3">cv. E1</strain>
        <tissue evidence="2">Leaf</tissue>
    </source>
</reference>
<sequence length="139" mass="15427">MAHSGGVEYPKALFSGPQGGSMGYSKQLYSGPKLPSSTTKSSIAGESSTVHVSSRIPIKSLSQTEMEEMRKNDLCFWYASKYTPRHTAQLYRLLIEPTANAKNNLKSLTTEEFYDCTKQLRLEESSTKPSFLVLSLHAL</sequence>
<dbReference type="EMBL" id="JAIQCV010000002">
    <property type="protein sequence ID" value="KAH1122179.1"/>
    <property type="molecule type" value="Genomic_DNA"/>
</dbReference>